<keyword evidence="4" id="KW-1185">Reference proteome</keyword>
<keyword evidence="2" id="KW-1133">Transmembrane helix</keyword>
<feature type="transmembrane region" description="Helical" evidence="2">
    <location>
        <begin position="80"/>
        <end position="101"/>
    </location>
</feature>
<organism evidence="3 4">
    <name type="scientific">Hyaloscypha variabilis (strain UAMH 11265 / GT02V1 / F)</name>
    <name type="common">Meliniomyces variabilis</name>
    <dbReference type="NCBI Taxonomy" id="1149755"/>
    <lineage>
        <taxon>Eukaryota</taxon>
        <taxon>Fungi</taxon>
        <taxon>Dikarya</taxon>
        <taxon>Ascomycota</taxon>
        <taxon>Pezizomycotina</taxon>
        <taxon>Leotiomycetes</taxon>
        <taxon>Helotiales</taxon>
        <taxon>Hyaloscyphaceae</taxon>
        <taxon>Hyaloscypha</taxon>
        <taxon>Hyaloscypha variabilis</taxon>
    </lineage>
</organism>
<feature type="transmembrane region" description="Helical" evidence="2">
    <location>
        <begin position="144"/>
        <end position="166"/>
    </location>
</feature>
<keyword evidence="2" id="KW-0472">Membrane</keyword>
<evidence type="ECO:0000256" key="1">
    <source>
        <dbReference type="SAM" id="MobiDB-lite"/>
    </source>
</evidence>
<protein>
    <submittedName>
        <fullName evidence="3">Uncharacterized protein</fullName>
    </submittedName>
</protein>
<feature type="transmembrane region" description="Helical" evidence="2">
    <location>
        <begin position="113"/>
        <end position="132"/>
    </location>
</feature>
<sequence length="225" mass="25770">MPPEARTTVASAFQENPRLYTFLYQILLVAITFFCAIAIQRYDPSSLPSSHPSDGNSTTPHICKHGAREDYLDLGPFTPYTPYIILCPSTPTFLFSIFTFVTGIYKFNTLHKVCVDVTGLYSGLVALFVLNADWRHIFSFLQLLAPFCWFLSVFVFVMDWMFWVCFPGAHGRLMEMKRAQREARRVEAEKRRKQRVGERGRDIEHGKVVEAQEEASEETPLTLGI</sequence>
<feature type="compositionally biased region" description="Basic and acidic residues" evidence="1">
    <location>
        <begin position="189"/>
        <end position="210"/>
    </location>
</feature>
<keyword evidence="2" id="KW-0812">Transmembrane</keyword>
<feature type="region of interest" description="Disordered" evidence="1">
    <location>
        <begin position="189"/>
        <end position="225"/>
    </location>
</feature>
<accession>A0A2J6R380</accession>
<evidence type="ECO:0000313" key="3">
    <source>
        <dbReference type="EMBL" id="PMD32977.1"/>
    </source>
</evidence>
<dbReference type="Proteomes" id="UP000235786">
    <property type="component" value="Unassembled WGS sequence"/>
</dbReference>
<dbReference type="AlphaFoldDB" id="A0A2J6R380"/>
<dbReference type="OrthoDB" id="3546852at2759"/>
<evidence type="ECO:0000256" key="2">
    <source>
        <dbReference type="SAM" id="Phobius"/>
    </source>
</evidence>
<proteinExistence type="predicted"/>
<feature type="non-terminal residue" evidence="3">
    <location>
        <position position="225"/>
    </location>
</feature>
<evidence type="ECO:0000313" key="4">
    <source>
        <dbReference type="Proteomes" id="UP000235786"/>
    </source>
</evidence>
<name>A0A2J6R380_HYAVF</name>
<gene>
    <name evidence="3" type="ORF">L207DRAFT_518359</name>
</gene>
<reference evidence="3 4" key="1">
    <citation type="submission" date="2016-04" db="EMBL/GenBank/DDBJ databases">
        <title>A degradative enzymes factory behind the ericoid mycorrhizal symbiosis.</title>
        <authorList>
            <consortium name="DOE Joint Genome Institute"/>
            <person name="Martino E."/>
            <person name="Morin E."/>
            <person name="Grelet G."/>
            <person name="Kuo A."/>
            <person name="Kohler A."/>
            <person name="Daghino S."/>
            <person name="Barry K."/>
            <person name="Choi C."/>
            <person name="Cichocki N."/>
            <person name="Clum A."/>
            <person name="Copeland A."/>
            <person name="Hainaut M."/>
            <person name="Haridas S."/>
            <person name="Labutti K."/>
            <person name="Lindquist E."/>
            <person name="Lipzen A."/>
            <person name="Khouja H.-R."/>
            <person name="Murat C."/>
            <person name="Ohm R."/>
            <person name="Olson A."/>
            <person name="Spatafora J."/>
            <person name="Veneault-Fourrey C."/>
            <person name="Henrissat B."/>
            <person name="Grigoriev I."/>
            <person name="Martin F."/>
            <person name="Perotto S."/>
        </authorList>
    </citation>
    <scope>NUCLEOTIDE SEQUENCE [LARGE SCALE GENOMIC DNA]</scope>
    <source>
        <strain evidence="3 4">F</strain>
    </source>
</reference>
<dbReference type="EMBL" id="KZ613957">
    <property type="protein sequence ID" value="PMD32977.1"/>
    <property type="molecule type" value="Genomic_DNA"/>
</dbReference>
<feature type="transmembrane region" description="Helical" evidence="2">
    <location>
        <begin position="21"/>
        <end position="39"/>
    </location>
</feature>